<protein>
    <submittedName>
        <fullName evidence="1">Uncharacterized protein</fullName>
    </submittedName>
</protein>
<evidence type="ECO:0000313" key="2">
    <source>
        <dbReference type="Proteomes" id="UP000215563"/>
    </source>
</evidence>
<name>A0A229RL40_AMYAL</name>
<dbReference type="OrthoDB" id="3169091at2"/>
<proteinExistence type="predicted"/>
<reference evidence="1 2" key="1">
    <citation type="submission" date="2017-07" db="EMBL/GenBank/DDBJ databases">
        <title>Amycolatopsis alba DSM 44262 Genome sequencing and assembly.</title>
        <authorList>
            <person name="Kaur N."/>
            <person name="Mayilraj S."/>
        </authorList>
    </citation>
    <scope>NUCLEOTIDE SEQUENCE [LARGE SCALE GENOMIC DNA]</scope>
    <source>
        <strain evidence="1 2">DSM 44262</strain>
    </source>
</reference>
<gene>
    <name evidence="1" type="ORF">CFP75_24400</name>
</gene>
<dbReference type="EMBL" id="NMQU01000076">
    <property type="protein sequence ID" value="OXM47380.1"/>
    <property type="molecule type" value="Genomic_DNA"/>
</dbReference>
<dbReference type="AlphaFoldDB" id="A0A229RL40"/>
<evidence type="ECO:0000313" key="1">
    <source>
        <dbReference type="EMBL" id="OXM47380.1"/>
    </source>
</evidence>
<dbReference type="Proteomes" id="UP000215563">
    <property type="component" value="Unassembled WGS sequence"/>
</dbReference>
<sequence length="135" mass="14406">MATTCIRSDVPGPDTESRTLLTFPYNADGTNAQVTNLSDRATTGALYGIGYREQDRAIFSGAFAKRVANYSPGGSGAIYRTDRTTGQTALFTTVPGTGTTAHDQTVDMDLGFARRWGRRASGTSTSPRTGRPCSR</sequence>
<keyword evidence="2" id="KW-1185">Reference proteome</keyword>
<organism evidence="1 2">
    <name type="scientific">Amycolatopsis alba DSM 44262</name>
    <dbReference type="NCBI Taxonomy" id="1125972"/>
    <lineage>
        <taxon>Bacteria</taxon>
        <taxon>Bacillati</taxon>
        <taxon>Actinomycetota</taxon>
        <taxon>Actinomycetes</taxon>
        <taxon>Pseudonocardiales</taxon>
        <taxon>Pseudonocardiaceae</taxon>
        <taxon>Amycolatopsis</taxon>
    </lineage>
</organism>
<comment type="caution">
    <text evidence="1">The sequence shown here is derived from an EMBL/GenBank/DDBJ whole genome shotgun (WGS) entry which is preliminary data.</text>
</comment>
<accession>A0A229RL40</accession>